<comment type="caution">
    <text evidence="5">The sequence shown here is derived from an EMBL/GenBank/DDBJ whole genome shotgun (WGS) entry which is preliminary data.</text>
</comment>
<feature type="domain" description="GGDEF" evidence="4">
    <location>
        <begin position="171"/>
        <end position="314"/>
    </location>
</feature>
<dbReference type="CDD" id="cd00130">
    <property type="entry name" value="PAS"/>
    <property type="match status" value="1"/>
</dbReference>
<dbReference type="InterPro" id="IPR052155">
    <property type="entry name" value="Biofilm_reg_signaling"/>
</dbReference>
<dbReference type="InterPro" id="IPR000160">
    <property type="entry name" value="GGDEF_dom"/>
</dbReference>
<dbReference type="CDD" id="cd01948">
    <property type="entry name" value="EAL"/>
    <property type="match status" value="1"/>
</dbReference>
<proteinExistence type="predicted"/>
<dbReference type="SUPFAM" id="SSF55073">
    <property type="entry name" value="Nucleotide cyclase"/>
    <property type="match status" value="1"/>
</dbReference>
<dbReference type="NCBIfam" id="TIGR00254">
    <property type="entry name" value="GGDEF"/>
    <property type="match status" value="1"/>
</dbReference>
<dbReference type="NCBIfam" id="TIGR00229">
    <property type="entry name" value="sensory_box"/>
    <property type="match status" value="1"/>
</dbReference>
<dbReference type="Proteomes" id="UP001595752">
    <property type="component" value="Unassembled WGS sequence"/>
</dbReference>
<protein>
    <submittedName>
        <fullName evidence="5">Bifunctional diguanylate cyclase/phosphodiesterase</fullName>
    </submittedName>
</protein>
<dbReference type="Pfam" id="PF00990">
    <property type="entry name" value="GGDEF"/>
    <property type="match status" value="1"/>
</dbReference>
<dbReference type="InterPro" id="IPR000700">
    <property type="entry name" value="PAS-assoc_C"/>
</dbReference>
<dbReference type="CDD" id="cd01949">
    <property type="entry name" value="GGDEF"/>
    <property type="match status" value="1"/>
</dbReference>
<dbReference type="EMBL" id="JBHRZT010000052">
    <property type="protein sequence ID" value="MFC3884553.1"/>
    <property type="molecule type" value="Genomic_DNA"/>
</dbReference>
<feature type="domain" description="EAL" evidence="3">
    <location>
        <begin position="323"/>
        <end position="572"/>
    </location>
</feature>
<dbReference type="InterPro" id="IPR035919">
    <property type="entry name" value="EAL_sf"/>
</dbReference>
<dbReference type="PROSITE" id="PS50887">
    <property type="entry name" value="GGDEF"/>
    <property type="match status" value="1"/>
</dbReference>
<evidence type="ECO:0000259" key="3">
    <source>
        <dbReference type="PROSITE" id="PS50883"/>
    </source>
</evidence>
<dbReference type="SMART" id="SM00086">
    <property type="entry name" value="PAC"/>
    <property type="match status" value="1"/>
</dbReference>
<dbReference type="PROSITE" id="PS50113">
    <property type="entry name" value="PAC"/>
    <property type="match status" value="1"/>
</dbReference>
<dbReference type="InterPro" id="IPR001633">
    <property type="entry name" value="EAL_dom"/>
</dbReference>
<dbReference type="InterPro" id="IPR035965">
    <property type="entry name" value="PAS-like_dom_sf"/>
</dbReference>
<evidence type="ECO:0000259" key="2">
    <source>
        <dbReference type="PROSITE" id="PS50113"/>
    </source>
</evidence>
<keyword evidence="6" id="KW-1185">Reference proteome</keyword>
<dbReference type="PANTHER" id="PTHR44757:SF2">
    <property type="entry name" value="BIOFILM ARCHITECTURE MAINTENANCE PROTEIN MBAA"/>
    <property type="match status" value="1"/>
</dbReference>
<dbReference type="InterPro" id="IPR043128">
    <property type="entry name" value="Rev_trsase/Diguanyl_cyclase"/>
</dbReference>
<evidence type="ECO:0000313" key="5">
    <source>
        <dbReference type="EMBL" id="MFC3884553.1"/>
    </source>
</evidence>
<dbReference type="InterPro" id="IPR000014">
    <property type="entry name" value="PAS"/>
</dbReference>
<dbReference type="InterPro" id="IPR001610">
    <property type="entry name" value="PAC"/>
</dbReference>
<dbReference type="Gene3D" id="3.30.70.270">
    <property type="match status" value="1"/>
</dbReference>
<sequence length="572" mass="66059">MDKFYIEGQLNKTLKKLKDIEFALNESSIVAITDSRGIINHVNDKFCTISKYSREELIGKDHRIINSGYHSPEFFRELWSTIKNGEIWKGEIKNKANDGTYYWVDTTIVPFLDDKSRPYQYVSIRNDITDRKNIEQDIKQMAYYDPLTNLPNRYLLNRRLKEVLLNKNDKHQTAILFLDLDRFKSINDTLGHTIGDSLLKEVGQRLKSCLRETDFISRQGGDEFIIFLDFINCKQEVIKVANRILDKLSPPFFIGNEKILISASIGISLHLIEDKQKINKETVNDSIETLIKQADIAMYYAKEIGGNNYQFNTPVLNEKIVRNLNLEKQLKQALEKDEFSIVYQPLVNLTNGGILRVEALIRWENSQFGMISPMEFIPILEETGLIVPVGRWILKGACNQMKKWRDDGIQLSRIAVNVSPIQFKHHQFIKDIKQILKDTQLEPELLELEITESVIWDIKESMKILKELKSLDVKISIDDFGTGYSSLSYLKHLPIDNLKIDKSFINDLDKDGEVIVKTIIDMGRNLKFNVIAEGIETEKQLSFLKNQGCHIGQGYFFSKPISPQEISELLLN</sequence>
<gene>
    <name evidence="5" type="ORF">ACFOU2_13980</name>
</gene>
<dbReference type="RefSeq" id="WP_377916096.1">
    <property type="nucleotide sequence ID" value="NZ_JBHRZT010000052.1"/>
</dbReference>
<organism evidence="5 6">
    <name type="scientific">Bacillus songklensis</name>
    <dbReference type="NCBI Taxonomy" id="1069116"/>
    <lineage>
        <taxon>Bacteria</taxon>
        <taxon>Bacillati</taxon>
        <taxon>Bacillota</taxon>
        <taxon>Bacilli</taxon>
        <taxon>Bacillales</taxon>
        <taxon>Bacillaceae</taxon>
        <taxon>Bacillus</taxon>
    </lineage>
</organism>
<dbReference type="Gene3D" id="3.30.450.20">
    <property type="entry name" value="PAS domain"/>
    <property type="match status" value="1"/>
</dbReference>
<dbReference type="SMART" id="SM00052">
    <property type="entry name" value="EAL"/>
    <property type="match status" value="1"/>
</dbReference>
<dbReference type="PROSITE" id="PS50883">
    <property type="entry name" value="EAL"/>
    <property type="match status" value="1"/>
</dbReference>
<dbReference type="Gene3D" id="3.20.20.450">
    <property type="entry name" value="EAL domain"/>
    <property type="match status" value="1"/>
</dbReference>
<feature type="domain" description="PAC" evidence="2">
    <location>
        <begin position="88"/>
        <end position="140"/>
    </location>
</feature>
<evidence type="ECO:0000259" key="4">
    <source>
        <dbReference type="PROSITE" id="PS50887"/>
    </source>
</evidence>
<dbReference type="PANTHER" id="PTHR44757">
    <property type="entry name" value="DIGUANYLATE CYCLASE DGCP"/>
    <property type="match status" value="1"/>
</dbReference>
<dbReference type="SUPFAM" id="SSF141868">
    <property type="entry name" value="EAL domain-like"/>
    <property type="match status" value="1"/>
</dbReference>
<dbReference type="SMART" id="SM00267">
    <property type="entry name" value="GGDEF"/>
    <property type="match status" value="1"/>
</dbReference>
<dbReference type="SUPFAM" id="SSF55785">
    <property type="entry name" value="PYP-like sensor domain (PAS domain)"/>
    <property type="match status" value="1"/>
</dbReference>
<dbReference type="PROSITE" id="PS50112">
    <property type="entry name" value="PAS"/>
    <property type="match status" value="1"/>
</dbReference>
<dbReference type="Pfam" id="PF13426">
    <property type="entry name" value="PAS_9"/>
    <property type="match status" value="1"/>
</dbReference>
<name>A0ABV8B2P4_9BACI</name>
<dbReference type="InterPro" id="IPR029787">
    <property type="entry name" value="Nucleotide_cyclase"/>
</dbReference>
<evidence type="ECO:0000259" key="1">
    <source>
        <dbReference type="PROSITE" id="PS50112"/>
    </source>
</evidence>
<feature type="domain" description="PAS" evidence="1">
    <location>
        <begin position="30"/>
        <end position="60"/>
    </location>
</feature>
<reference evidence="6" key="1">
    <citation type="journal article" date="2019" name="Int. J. Syst. Evol. Microbiol.">
        <title>The Global Catalogue of Microorganisms (GCM) 10K type strain sequencing project: providing services to taxonomists for standard genome sequencing and annotation.</title>
        <authorList>
            <consortium name="The Broad Institute Genomics Platform"/>
            <consortium name="The Broad Institute Genome Sequencing Center for Infectious Disease"/>
            <person name="Wu L."/>
            <person name="Ma J."/>
        </authorList>
    </citation>
    <scope>NUCLEOTIDE SEQUENCE [LARGE SCALE GENOMIC DNA]</scope>
    <source>
        <strain evidence="6">CCUG 61889</strain>
    </source>
</reference>
<accession>A0ABV8B2P4</accession>
<evidence type="ECO:0000313" key="6">
    <source>
        <dbReference type="Proteomes" id="UP001595752"/>
    </source>
</evidence>
<dbReference type="Pfam" id="PF00563">
    <property type="entry name" value="EAL"/>
    <property type="match status" value="1"/>
</dbReference>